<evidence type="ECO:0000313" key="7">
    <source>
        <dbReference type="EMBL" id="SQF39887.1"/>
    </source>
</evidence>
<feature type="domain" description="ABC-2 type transporter transmembrane" evidence="6">
    <location>
        <begin position="3"/>
        <end position="202"/>
    </location>
</feature>
<feature type="transmembrane region" description="Helical" evidence="5">
    <location>
        <begin position="94"/>
        <end position="117"/>
    </location>
</feature>
<dbReference type="PANTHER" id="PTHR43229:SF2">
    <property type="entry name" value="NODULATION PROTEIN J"/>
    <property type="match status" value="1"/>
</dbReference>
<dbReference type="PANTHER" id="PTHR43229">
    <property type="entry name" value="NODULATION PROTEIN J"/>
    <property type="match status" value="1"/>
</dbReference>
<dbReference type="EMBL" id="LS483343">
    <property type="protein sequence ID" value="SQF39887.1"/>
    <property type="molecule type" value="Genomic_DNA"/>
</dbReference>
<feature type="transmembrane region" description="Helical" evidence="5">
    <location>
        <begin position="52"/>
        <end position="73"/>
    </location>
</feature>
<evidence type="ECO:0000313" key="8">
    <source>
        <dbReference type="Proteomes" id="UP000249495"/>
    </source>
</evidence>
<dbReference type="InterPro" id="IPR051784">
    <property type="entry name" value="Nod_factor_ABC_transporter"/>
</dbReference>
<dbReference type="STRING" id="1123303.GCA_000372425_00147"/>
<keyword evidence="2 5" id="KW-0812">Transmembrane</keyword>
<reference evidence="7 8" key="1">
    <citation type="submission" date="2018-06" db="EMBL/GenBank/DDBJ databases">
        <authorList>
            <consortium name="Pathogen Informatics"/>
            <person name="Doyle S."/>
        </authorList>
    </citation>
    <scope>NUCLEOTIDE SEQUENCE [LARGE SCALE GENOMIC DNA]</scope>
    <source>
        <strain evidence="7 8">NCTC12278</strain>
    </source>
</reference>
<dbReference type="RefSeq" id="WP_018029476.1">
    <property type="nucleotide sequence ID" value="NZ_JBGXSR010000065.1"/>
</dbReference>
<feature type="transmembrane region" description="Helical" evidence="5">
    <location>
        <begin position="21"/>
        <end position="40"/>
    </location>
</feature>
<comment type="subcellular location">
    <subcellularLocation>
        <location evidence="1">Membrane</location>
        <topology evidence="1">Multi-pass membrane protein</topology>
    </subcellularLocation>
</comment>
<protein>
    <submittedName>
        <fullName evidence="7">ABC transporter efflux protein, DrrB family</fullName>
    </submittedName>
</protein>
<feature type="transmembrane region" description="Helical" evidence="5">
    <location>
        <begin position="129"/>
        <end position="153"/>
    </location>
</feature>
<dbReference type="Pfam" id="PF01061">
    <property type="entry name" value="ABC2_membrane"/>
    <property type="match status" value="1"/>
</dbReference>
<dbReference type="KEGG" id="sfer:NCTC12278_00614"/>
<feature type="transmembrane region" description="Helical" evidence="5">
    <location>
        <begin position="160"/>
        <end position="178"/>
    </location>
</feature>
<dbReference type="InterPro" id="IPR013525">
    <property type="entry name" value="ABC2_TM"/>
</dbReference>
<evidence type="ECO:0000256" key="5">
    <source>
        <dbReference type="SAM" id="Phobius"/>
    </source>
</evidence>
<dbReference type="Proteomes" id="UP000249495">
    <property type="component" value="Chromosome 1"/>
</dbReference>
<evidence type="ECO:0000256" key="1">
    <source>
        <dbReference type="ARBA" id="ARBA00004141"/>
    </source>
</evidence>
<evidence type="ECO:0000259" key="6">
    <source>
        <dbReference type="Pfam" id="PF01061"/>
    </source>
</evidence>
<evidence type="ECO:0000256" key="3">
    <source>
        <dbReference type="ARBA" id="ARBA00022989"/>
    </source>
</evidence>
<dbReference type="GO" id="GO:0043190">
    <property type="term" value="C:ATP-binding cassette (ABC) transporter complex"/>
    <property type="evidence" value="ECO:0007669"/>
    <property type="project" value="InterPro"/>
</dbReference>
<name>A0A2X3W2Q2_9STRE</name>
<dbReference type="InterPro" id="IPR000412">
    <property type="entry name" value="ABC_2_transport"/>
</dbReference>
<feature type="transmembrane region" description="Helical" evidence="5">
    <location>
        <begin position="218"/>
        <end position="237"/>
    </location>
</feature>
<dbReference type="AlphaFoldDB" id="A0A2X3W2Q2"/>
<gene>
    <name evidence="7" type="ORF">NCTC12278_00614</name>
</gene>
<evidence type="ECO:0000256" key="2">
    <source>
        <dbReference type="ARBA" id="ARBA00022692"/>
    </source>
</evidence>
<evidence type="ECO:0000256" key="4">
    <source>
        <dbReference type="ARBA" id="ARBA00023136"/>
    </source>
</evidence>
<dbReference type="OrthoDB" id="162334at2"/>
<sequence length="243" mass="26838">MRLFAFSKRTAQEILRDPINLAFGVGFPVVLIFLLNAIQANIPVSLFQLNSFIPGIAVFGLTFMTVFSATLIAKDRESSFLQRLYTSPMTAMDFILGYAFPILPIALTQTLICYLVAIPLGLSFNLKTVYAILCILPISLFFIAVGLLCGSVLSVKQVGGICGALLTNLAGWLSGIWFDLDLIGGLFKKVAYALPFVHAVNLERMALNGFTKDSFSSLLWLLGYTLLTMFLATYFFLRQMKNN</sequence>
<dbReference type="PIRSF" id="PIRSF006648">
    <property type="entry name" value="DrrB"/>
    <property type="match status" value="1"/>
</dbReference>
<keyword evidence="3 5" id="KW-1133">Transmembrane helix</keyword>
<dbReference type="GO" id="GO:0140359">
    <property type="term" value="F:ABC-type transporter activity"/>
    <property type="evidence" value="ECO:0007669"/>
    <property type="project" value="InterPro"/>
</dbReference>
<proteinExistence type="predicted"/>
<organism evidence="7 8">
    <name type="scientific">Streptococcus ferus</name>
    <dbReference type="NCBI Taxonomy" id="1345"/>
    <lineage>
        <taxon>Bacteria</taxon>
        <taxon>Bacillati</taxon>
        <taxon>Bacillota</taxon>
        <taxon>Bacilli</taxon>
        <taxon>Lactobacillales</taxon>
        <taxon>Streptococcaceae</taxon>
        <taxon>Streptococcus</taxon>
    </lineage>
</organism>
<accession>A0A2X3W2Q2</accession>
<keyword evidence="4 5" id="KW-0472">Membrane</keyword>
<keyword evidence="8" id="KW-1185">Reference proteome</keyword>